<dbReference type="PANTHER" id="PTHR42718">
    <property type="entry name" value="MAJOR FACILITATOR SUPERFAMILY MULTIDRUG TRANSPORTER MFSC"/>
    <property type="match status" value="1"/>
</dbReference>
<protein>
    <submittedName>
        <fullName evidence="9">MFS transporter</fullName>
    </submittedName>
</protein>
<comment type="caution">
    <text evidence="9">The sequence shown here is derived from an EMBL/GenBank/DDBJ whole genome shotgun (WGS) entry which is preliminary data.</text>
</comment>
<comment type="subcellular location">
    <subcellularLocation>
        <location evidence="1">Cell membrane</location>
        <topology evidence="1">Multi-pass membrane protein</topology>
    </subcellularLocation>
</comment>
<keyword evidence="4 7" id="KW-0812">Transmembrane</keyword>
<evidence type="ECO:0000256" key="3">
    <source>
        <dbReference type="ARBA" id="ARBA00022475"/>
    </source>
</evidence>
<dbReference type="SUPFAM" id="SSF103473">
    <property type="entry name" value="MFS general substrate transporter"/>
    <property type="match status" value="1"/>
</dbReference>
<organism evidence="9 10">
    <name type="scientific">Lampropedia cohaerens</name>
    <dbReference type="NCBI Taxonomy" id="1610491"/>
    <lineage>
        <taxon>Bacteria</taxon>
        <taxon>Pseudomonadati</taxon>
        <taxon>Pseudomonadota</taxon>
        <taxon>Betaproteobacteria</taxon>
        <taxon>Burkholderiales</taxon>
        <taxon>Comamonadaceae</taxon>
        <taxon>Lampropedia</taxon>
    </lineage>
</organism>
<sequence>MCFSMYSTGSSPPGAVRADGNRWLVLAIVSIALLLIVIDMTVLYTALPVLTHDLHATGKQKLWIVNMYPLVVAGLLPGAGTLGDRYGHRRTFLAGLAVFGIASLWAAYSPTAQSLIAARAALAVGAALMMPATLAIIRHTFTDGAERGIAIGVWAAVASGGAALGPVLGGFLLMHFWWGSVFLINVPVVLVTIVLVLWLIAPTRSNKARKWDWQGSVLALLGLMGATYAVKAAAQPRADWPSVAAAGIAGVVLLALFMRRQRRIAHPLIDFTLLHDRFFTVGVVAAVMCSVAFIGFQLVFTQWLQLVRQLTPLQAGLQVVPLALASFVAGPVAGRWMERAGTRNVILAGIAMSIVGLLAIMATYQGMGWPLLAALALFGGGYGAAVTGASSAIMFNAPAEKAGMAASIEEVSYELGGSFGVALMGSLMTAAYASTLQLPDYLQSYPQARESIDEAYLVAESLPLTLAQELAGLASTAFSHAFAVVTAAAIAVLVLTLLGLLLWRPRTKSA</sequence>
<dbReference type="PROSITE" id="PS50850">
    <property type="entry name" value="MFS"/>
    <property type="match status" value="1"/>
</dbReference>
<evidence type="ECO:0000259" key="8">
    <source>
        <dbReference type="PROSITE" id="PS50850"/>
    </source>
</evidence>
<dbReference type="Pfam" id="PF07690">
    <property type="entry name" value="MFS_1"/>
    <property type="match status" value="1"/>
</dbReference>
<reference evidence="9 10" key="1">
    <citation type="submission" date="2015-05" db="EMBL/GenBank/DDBJ databases">
        <title>Draft genome sequence of Lampropedia sp. CT6, isolated from the microbial mat of a hot water spring, located at Manikaran, India.</title>
        <authorList>
            <person name="Tripathi C."/>
            <person name="Rani P."/>
            <person name="Mahato N.K."/>
            <person name="Lal R."/>
        </authorList>
    </citation>
    <scope>NUCLEOTIDE SEQUENCE [LARGE SCALE GENOMIC DNA]</scope>
    <source>
        <strain evidence="9 10">CT6</strain>
    </source>
</reference>
<feature type="transmembrane region" description="Helical" evidence="7">
    <location>
        <begin position="177"/>
        <end position="201"/>
    </location>
</feature>
<dbReference type="STRING" id="1610491.AAV94_01035"/>
<keyword evidence="2" id="KW-0813">Transport</keyword>
<feature type="transmembrane region" description="Helical" evidence="7">
    <location>
        <begin position="114"/>
        <end position="137"/>
    </location>
</feature>
<accession>A0A0U1Q2Q9</accession>
<evidence type="ECO:0000256" key="5">
    <source>
        <dbReference type="ARBA" id="ARBA00022989"/>
    </source>
</evidence>
<feature type="transmembrane region" description="Helical" evidence="7">
    <location>
        <begin position="91"/>
        <end position="108"/>
    </location>
</feature>
<dbReference type="Gene3D" id="1.20.1720.10">
    <property type="entry name" value="Multidrug resistance protein D"/>
    <property type="match status" value="1"/>
</dbReference>
<keyword evidence="10" id="KW-1185">Reference proteome</keyword>
<evidence type="ECO:0000256" key="4">
    <source>
        <dbReference type="ARBA" id="ARBA00022692"/>
    </source>
</evidence>
<feature type="transmembrane region" description="Helical" evidence="7">
    <location>
        <begin position="312"/>
        <end position="333"/>
    </location>
</feature>
<dbReference type="CDD" id="cd17321">
    <property type="entry name" value="MFS_MMR_MDR_like"/>
    <property type="match status" value="1"/>
</dbReference>
<feature type="transmembrane region" description="Helical" evidence="7">
    <location>
        <begin position="481"/>
        <end position="503"/>
    </location>
</feature>
<feature type="transmembrane region" description="Helical" evidence="7">
    <location>
        <begin position="371"/>
        <end position="395"/>
    </location>
</feature>
<feature type="transmembrane region" description="Helical" evidence="7">
    <location>
        <begin position="149"/>
        <end position="171"/>
    </location>
</feature>
<proteinExistence type="predicted"/>
<gene>
    <name evidence="9" type="ORF">AAV94_01035</name>
</gene>
<dbReference type="EMBL" id="LBNQ01000009">
    <property type="protein sequence ID" value="KKW69029.1"/>
    <property type="molecule type" value="Genomic_DNA"/>
</dbReference>
<dbReference type="PATRIC" id="fig|1610491.3.peg.214"/>
<feature type="transmembrane region" description="Helical" evidence="7">
    <location>
        <begin position="278"/>
        <end position="300"/>
    </location>
</feature>
<evidence type="ECO:0000256" key="2">
    <source>
        <dbReference type="ARBA" id="ARBA00022448"/>
    </source>
</evidence>
<dbReference type="OrthoDB" id="9807274at2"/>
<dbReference type="InterPro" id="IPR011701">
    <property type="entry name" value="MFS"/>
</dbReference>
<feature type="transmembrane region" description="Helical" evidence="7">
    <location>
        <begin position="23"/>
        <end position="50"/>
    </location>
</feature>
<evidence type="ECO:0000256" key="6">
    <source>
        <dbReference type="ARBA" id="ARBA00023136"/>
    </source>
</evidence>
<dbReference type="InterPro" id="IPR020846">
    <property type="entry name" value="MFS_dom"/>
</dbReference>
<feature type="domain" description="Major facilitator superfamily (MFS) profile" evidence="8">
    <location>
        <begin position="25"/>
        <end position="508"/>
    </location>
</feature>
<dbReference type="PANTHER" id="PTHR42718:SF47">
    <property type="entry name" value="METHYL VIOLOGEN RESISTANCE PROTEIN SMVA"/>
    <property type="match status" value="1"/>
</dbReference>
<keyword evidence="3" id="KW-1003">Cell membrane</keyword>
<dbReference type="GO" id="GO:0022857">
    <property type="term" value="F:transmembrane transporter activity"/>
    <property type="evidence" value="ECO:0007669"/>
    <property type="project" value="InterPro"/>
</dbReference>
<feature type="transmembrane region" description="Helical" evidence="7">
    <location>
        <begin position="415"/>
        <end position="433"/>
    </location>
</feature>
<dbReference type="GO" id="GO:0005886">
    <property type="term" value="C:plasma membrane"/>
    <property type="evidence" value="ECO:0007669"/>
    <property type="project" value="UniProtKB-SubCell"/>
</dbReference>
<evidence type="ECO:0000313" key="9">
    <source>
        <dbReference type="EMBL" id="KKW69029.1"/>
    </source>
</evidence>
<feature type="transmembrane region" description="Helical" evidence="7">
    <location>
        <begin position="345"/>
        <end position="365"/>
    </location>
</feature>
<dbReference type="Proteomes" id="UP000050580">
    <property type="component" value="Unassembled WGS sequence"/>
</dbReference>
<feature type="transmembrane region" description="Helical" evidence="7">
    <location>
        <begin position="213"/>
        <end position="234"/>
    </location>
</feature>
<keyword evidence="5 7" id="KW-1133">Transmembrane helix</keyword>
<dbReference type="InterPro" id="IPR036259">
    <property type="entry name" value="MFS_trans_sf"/>
</dbReference>
<dbReference type="AlphaFoldDB" id="A0A0U1Q2Q9"/>
<evidence type="ECO:0000256" key="7">
    <source>
        <dbReference type="SAM" id="Phobius"/>
    </source>
</evidence>
<feature type="transmembrane region" description="Helical" evidence="7">
    <location>
        <begin position="240"/>
        <end position="257"/>
    </location>
</feature>
<evidence type="ECO:0000256" key="1">
    <source>
        <dbReference type="ARBA" id="ARBA00004651"/>
    </source>
</evidence>
<feature type="transmembrane region" description="Helical" evidence="7">
    <location>
        <begin position="62"/>
        <end position="79"/>
    </location>
</feature>
<keyword evidence="6 7" id="KW-0472">Membrane</keyword>
<name>A0A0U1Q2Q9_9BURK</name>
<dbReference type="Gene3D" id="1.20.1250.20">
    <property type="entry name" value="MFS general substrate transporter like domains"/>
    <property type="match status" value="1"/>
</dbReference>
<evidence type="ECO:0000313" key="10">
    <source>
        <dbReference type="Proteomes" id="UP000050580"/>
    </source>
</evidence>